<dbReference type="InterPro" id="IPR048661">
    <property type="entry name" value="CPL1-like"/>
</dbReference>
<dbReference type="InterPro" id="IPR038955">
    <property type="entry name" value="PriA/CPL1_fungi"/>
</dbReference>
<comment type="caution">
    <text evidence="3">The sequence shown here is derived from an EMBL/GenBank/DDBJ whole genome shotgun (WGS) entry which is preliminary data.</text>
</comment>
<dbReference type="Proteomes" id="UP001215598">
    <property type="component" value="Unassembled WGS sequence"/>
</dbReference>
<feature type="domain" description="Protein CPL1-like" evidence="2">
    <location>
        <begin position="193"/>
        <end position="255"/>
    </location>
</feature>
<evidence type="ECO:0000313" key="4">
    <source>
        <dbReference type="Proteomes" id="UP001215598"/>
    </source>
</evidence>
<dbReference type="PANTHER" id="PTHR35192:SF2">
    <property type="entry name" value="APPLE DOMAIN-CONTAINING PROTEIN"/>
    <property type="match status" value="1"/>
</dbReference>
<evidence type="ECO:0000313" key="3">
    <source>
        <dbReference type="EMBL" id="KAJ7764858.1"/>
    </source>
</evidence>
<name>A0AAD7JHA3_9AGAR</name>
<evidence type="ECO:0000259" key="2">
    <source>
        <dbReference type="Pfam" id="PF21671"/>
    </source>
</evidence>
<proteinExistence type="predicted"/>
<feature type="signal peptide" evidence="1">
    <location>
        <begin position="1"/>
        <end position="24"/>
    </location>
</feature>
<keyword evidence="4" id="KW-1185">Reference proteome</keyword>
<dbReference type="PANTHER" id="PTHR35192">
    <property type="entry name" value="PROTEIN, PUTATIVE-RELATED"/>
    <property type="match status" value="1"/>
</dbReference>
<organism evidence="3 4">
    <name type="scientific">Mycena metata</name>
    <dbReference type="NCBI Taxonomy" id="1033252"/>
    <lineage>
        <taxon>Eukaryota</taxon>
        <taxon>Fungi</taxon>
        <taxon>Dikarya</taxon>
        <taxon>Basidiomycota</taxon>
        <taxon>Agaricomycotina</taxon>
        <taxon>Agaricomycetes</taxon>
        <taxon>Agaricomycetidae</taxon>
        <taxon>Agaricales</taxon>
        <taxon>Marasmiineae</taxon>
        <taxon>Mycenaceae</taxon>
        <taxon>Mycena</taxon>
    </lineage>
</organism>
<protein>
    <recommendedName>
        <fullName evidence="2">Protein CPL1-like domain-containing protein</fullName>
    </recommendedName>
</protein>
<sequence>MRFASVYRIIISSALLSPLLQVGASDLLHRGLSIDVCGEVDAELKIPGLFGLPISFGIVKACLCTSTLPEYVAGNILFLRAIALFGKNTVIAELTNMVNECGSRTQCHYPAHYTPLCKSGSPCFFTCQDGYSAYPTGNYPTQCVCNYPYTECNGKCGIFKGCPSTYLAKRDAPKKCSEGFAACKVPGYSKNSWECVDVQNDLESCGGCSYDLSTPSGRDCSAIPGVSDVSCIKGQCVVHKCMMGYHTDDKHSQCVDKGTELLAAQYGLEHHRLE</sequence>
<reference evidence="3" key="1">
    <citation type="submission" date="2023-03" db="EMBL/GenBank/DDBJ databases">
        <title>Massive genome expansion in bonnet fungi (Mycena s.s.) driven by repeated elements and novel gene families across ecological guilds.</title>
        <authorList>
            <consortium name="Lawrence Berkeley National Laboratory"/>
            <person name="Harder C.B."/>
            <person name="Miyauchi S."/>
            <person name="Viragh M."/>
            <person name="Kuo A."/>
            <person name="Thoen E."/>
            <person name="Andreopoulos B."/>
            <person name="Lu D."/>
            <person name="Skrede I."/>
            <person name="Drula E."/>
            <person name="Henrissat B."/>
            <person name="Morin E."/>
            <person name="Kohler A."/>
            <person name="Barry K."/>
            <person name="LaButti K."/>
            <person name="Morin E."/>
            <person name="Salamov A."/>
            <person name="Lipzen A."/>
            <person name="Mereny Z."/>
            <person name="Hegedus B."/>
            <person name="Baldrian P."/>
            <person name="Stursova M."/>
            <person name="Weitz H."/>
            <person name="Taylor A."/>
            <person name="Grigoriev I.V."/>
            <person name="Nagy L.G."/>
            <person name="Martin F."/>
            <person name="Kauserud H."/>
        </authorList>
    </citation>
    <scope>NUCLEOTIDE SEQUENCE</scope>
    <source>
        <strain evidence="3">CBHHK182m</strain>
    </source>
</reference>
<dbReference type="AlphaFoldDB" id="A0AAD7JHA3"/>
<dbReference type="EMBL" id="JARKIB010000027">
    <property type="protein sequence ID" value="KAJ7764858.1"/>
    <property type="molecule type" value="Genomic_DNA"/>
</dbReference>
<dbReference type="Pfam" id="PF21671">
    <property type="entry name" value="CPL1-like"/>
    <property type="match status" value="1"/>
</dbReference>
<keyword evidence="1" id="KW-0732">Signal</keyword>
<accession>A0AAD7JHA3</accession>
<gene>
    <name evidence="3" type="ORF">B0H16DRAFT_1798273</name>
</gene>
<feature type="chain" id="PRO_5042070530" description="Protein CPL1-like domain-containing protein" evidence="1">
    <location>
        <begin position="25"/>
        <end position="274"/>
    </location>
</feature>
<evidence type="ECO:0000256" key="1">
    <source>
        <dbReference type="SAM" id="SignalP"/>
    </source>
</evidence>